<dbReference type="SUPFAM" id="SSF51735">
    <property type="entry name" value="NAD(P)-binding Rossmann-fold domains"/>
    <property type="match status" value="1"/>
</dbReference>
<dbReference type="EMBL" id="RZNY01000001">
    <property type="protein sequence ID" value="RUT48742.1"/>
    <property type="molecule type" value="Genomic_DNA"/>
</dbReference>
<sequence>MKILVTGGAGFIGSHIVDQLVKEGHKTIVIDNLSTGNKDNIPNQVKLYRTDILSLEAEQIFAQEKPDCVIHHAAQIDVSLSLQDPEQDARNNILGTLRLLALCQQHQVRKFIYASSCAVYGETKDCSITEDFAIHPISFYGLSKFTPEVYIRLYCDLYGLSYSIFRYANVYGPRQTSKGESGVISLFARKMIARDIVHIFGDGQQTRDFVYVKDVANANVLALTSGDNQIINIGTDTKTSMNALFQNISYLTHYTKAPEYSPKRAGDISFSRLDASKAKRLLGWQPSYSLQAGLKETIHYMGRFG</sequence>
<reference evidence="3 4" key="1">
    <citation type="submission" date="2018-12" db="EMBL/GenBank/DDBJ databases">
        <authorList>
            <person name="Sun L."/>
            <person name="Chen Z."/>
        </authorList>
    </citation>
    <scope>NUCLEOTIDE SEQUENCE [LARGE SCALE GENOMIC DNA]</scope>
    <source>
        <strain evidence="3 4">DSM 15890</strain>
    </source>
</reference>
<dbReference type="InterPro" id="IPR001509">
    <property type="entry name" value="Epimerase_deHydtase"/>
</dbReference>
<protein>
    <submittedName>
        <fullName evidence="3">NAD-dependent epimerase/dehydratase family protein</fullName>
    </submittedName>
</protein>
<proteinExistence type="inferred from homology"/>
<dbReference type="Gene3D" id="3.40.50.720">
    <property type="entry name" value="NAD(P)-binding Rossmann-like Domain"/>
    <property type="match status" value="1"/>
</dbReference>
<accession>A0A3S1BVW6</accession>
<dbReference type="Pfam" id="PF01370">
    <property type="entry name" value="Epimerase"/>
    <property type="match status" value="1"/>
</dbReference>
<dbReference type="OrthoDB" id="9771073at2"/>
<name>A0A3S1BVW6_9BACL</name>
<keyword evidence="4" id="KW-1185">Reference proteome</keyword>
<gene>
    <name evidence="3" type="ORF">EJP82_02065</name>
</gene>
<evidence type="ECO:0000313" key="4">
    <source>
        <dbReference type="Proteomes" id="UP000279446"/>
    </source>
</evidence>
<comment type="caution">
    <text evidence="3">The sequence shown here is derived from an EMBL/GenBank/DDBJ whole genome shotgun (WGS) entry which is preliminary data.</text>
</comment>
<comment type="similarity">
    <text evidence="1">Belongs to the NAD(P)-dependent epimerase/dehydratase family.</text>
</comment>
<evidence type="ECO:0000259" key="2">
    <source>
        <dbReference type="Pfam" id="PF01370"/>
    </source>
</evidence>
<evidence type="ECO:0000256" key="1">
    <source>
        <dbReference type="ARBA" id="ARBA00007637"/>
    </source>
</evidence>
<organism evidence="3 4">
    <name type="scientific">Paenibacillus anaericanus</name>
    <dbReference type="NCBI Taxonomy" id="170367"/>
    <lineage>
        <taxon>Bacteria</taxon>
        <taxon>Bacillati</taxon>
        <taxon>Bacillota</taxon>
        <taxon>Bacilli</taxon>
        <taxon>Bacillales</taxon>
        <taxon>Paenibacillaceae</taxon>
        <taxon>Paenibacillus</taxon>
    </lineage>
</organism>
<dbReference type="Gene3D" id="3.90.25.10">
    <property type="entry name" value="UDP-galactose 4-epimerase, domain 1"/>
    <property type="match status" value="1"/>
</dbReference>
<dbReference type="Proteomes" id="UP000279446">
    <property type="component" value="Unassembled WGS sequence"/>
</dbReference>
<dbReference type="InterPro" id="IPR036291">
    <property type="entry name" value="NAD(P)-bd_dom_sf"/>
</dbReference>
<feature type="domain" description="NAD-dependent epimerase/dehydratase" evidence="2">
    <location>
        <begin position="3"/>
        <end position="234"/>
    </location>
</feature>
<dbReference type="PANTHER" id="PTHR43000">
    <property type="entry name" value="DTDP-D-GLUCOSE 4,6-DEHYDRATASE-RELATED"/>
    <property type="match status" value="1"/>
</dbReference>
<dbReference type="RefSeq" id="WP_127190333.1">
    <property type="nucleotide sequence ID" value="NZ_RZNY01000001.1"/>
</dbReference>
<dbReference type="AlphaFoldDB" id="A0A3S1BVW6"/>
<evidence type="ECO:0000313" key="3">
    <source>
        <dbReference type="EMBL" id="RUT48742.1"/>
    </source>
</evidence>